<dbReference type="AlphaFoldDB" id="A0A498KAL1"/>
<evidence type="ECO:0000313" key="11">
    <source>
        <dbReference type="Proteomes" id="UP000290289"/>
    </source>
</evidence>
<dbReference type="EMBL" id="RDQH01000329">
    <property type="protein sequence ID" value="RXI02492.1"/>
    <property type="molecule type" value="Genomic_DNA"/>
</dbReference>
<dbReference type="Gene3D" id="1.50.10.10">
    <property type="match status" value="1"/>
</dbReference>
<evidence type="ECO:0000256" key="6">
    <source>
        <dbReference type="ARBA" id="ARBA00023277"/>
    </source>
</evidence>
<keyword evidence="5" id="KW-0136">Cellulose degradation</keyword>
<keyword evidence="6" id="KW-0119">Carbohydrate metabolism</keyword>
<proteinExistence type="inferred from homology"/>
<comment type="caution">
    <text evidence="10">The sequence shown here is derived from an EMBL/GenBank/DDBJ whole genome shotgun (WGS) entry which is preliminary data.</text>
</comment>
<keyword evidence="8" id="KW-0624">Polysaccharide degradation</keyword>
<protein>
    <recommendedName>
        <fullName evidence="3">cellulase</fullName>
        <ecNumber evidence="3">3.2.1.4</ecNumber>
    </recommendedName>
</protein>
<keyword evidence="7" id="KW-0326">Glycosidase</keyword>
<name>A0A498KAL1_MALDO</name>
<dbReference type="GO" id="GO:0030245">
    <property type="term" value="P:cellulose catabolic process"/>
    <property type="evidence" value="ECO:0007669"/>
    <property type="project" value="UniProtKB-KW"/>
</dbReference>
<feature type="domain" description="Glycoside hydrolase family 9" evidence="9">
    <location>
        <begin position="49"/>
        <end position="187"/>
    </location>
</feature>
<comment type="catalytic activity">
    <reaction evidence="1">
        <text>Endohydrolysis of (1-&gt;4)-beta-D-glucosidic linkages in cellulose, lichenin and cereal beta-D-glucans.</text>
        <dbReference type="EC" id="3.2.1.4"/>
    </reaction>
</comment>
<dbReference type="Pfam" id="PF00759">
    <property type="entry name" value="Glyco_hydro_9"/>
    <property type="match status" value="1"/>
</dbReference>
<organism evidence="10 11">
    <name type="scientific">Malus domestica</name>
    <name type="common">Apple</name>
    <name type="synonym">Pyrus malus</name>
    <dbReference type="NCBI Taxonomy" id="3750"/>
    <lineage>
        <taxon>Eukaryota</taxon>
        <taxon>Viridiplantae</taxon>
        <taxon>Streptophyta</taxon>
        <taxon>Embryophyta</taxon>
        <taxon>Tracheophyta</taxon>
        <taxon>Spermatophyta</taxon>
        <taxon>Magnoliopsida</taxon>
        <taxon>eudicotyledons</taxon>
        <taxon>Gunneridae</taxon>
        <taxon>Pentapetalae</taxon>
        <taxon>rosids</taxon>
        <taxon>fabids</taxon>
        <taxon>Rosales</taxon>
        <taxon>Rosaceae</taxon>
        <taxon>Amygdaloideae</taxon>
        <taxon>Maleae</taxon>
        <taxon>Malus</taxon>
    </lineage>
</organism>
<evidence type="ECO:0000259" key="9">
    <source>
        <dbReference type="Pfam" id="PF00759"/>
    </source>
</evidence>
<keyword evidence="11" id="KW-1185">Reference proteome</keyword>
<evidence type="ECO:0000256" key="1">
    <source>
        <dbReference type="ARBA" id="ARBA00000966"/>
    </source>
</evidence>
<evidence type="ECO:0000256" key="3">
    <source>
        <dbReference type="ARBA" id="ARBA00012601"/>
    </source>
</evidence>
<dbReference type="InterPro" id="IPR012341">
    <property type="entry name" value="6hp_glycosidase-like_sf"/>
</dbReference>
<evidence type="ECO:0000256" key="7">
    <source>
        <dbReference type="ARBA" id="ARBA00023295"/>
    </source>
</evidence>
<keyword evidence="4" id="KW-0378">Hydrolase</keyword>
<dbReference type="EC" id="3.2.1.4" evidence="3"/>
<evidence type="ECO:0000256" key="8">
    <source>
        <dbReference type="ARBA" id="ARBA00023326"/>
    </source>
</evidence>
<evidence type="ECO:0000256" key="2">
    <source>
        <dbReference type="ARBA" id="ARBA00007072"/>
    </source>
</evidence>
<reference evidence="10 11" key="1">
    <citation type="submission" date="2018-10" db="EMBL/GenBank/DDBJ databases">
        <title>A high-quality apple genome assembly.</title>
        <authorList>
            <person name="Hu J."/>
        </authorList>
    </citation>
    <scope>NUCLEOTIDE SEQUENCE [LARGE SCALE GENOMIC DNA]</scope>
    <source>
        <strain evidence="11">cv. HFTH1</strain>
        <tissue evidence="10">Young leaf</tissue>
    </source>
</reference>
<gene>
    <name evidence="10" type="ORF">DVH24_002570</name>
</gene>
<dbReference type="GO" id="GO:0008810">
    <property type="term" value="F:cellulase activity"/>
    <property type="evidence" value="ECO:0007669"/>
    <property type="project" value="UniProtKB-EC"/>
</dbReference>
<dbReference type="InterPro" id="IPR001701">
    <property type="entry name" value="Glyco_hydro_9"/>
</dbReference>
<evidence type="ECO:0000256" key="5">
    <source>
        <dbReference type="ARBA" id="ARBA00023001"/>
    </source>
</evidence>
<evidence type="ECO:0000256" key="4">
    <source>
        <dbReference type="ARBA" id="ARBA00022801"/>
    </source>
</evidence>
<dbReference type="Proteomes" id="UP000290289">
    <property type="component" value="Chromosome 3"/>
</dbReference>
<dbReference type="SUPFAM" id="SSF48208">
    <property type="entry name" value="Six-hairpin glycosidases"/>
    <property type="match status" value="1"/>
</dbReference>
<dbReference type="InterPro" id="IPR008928">
    <property type="entry name" value="6-hairpin_glycosidase_sf"/>
</dbReference>
<sequence length="204" mass="23742">MVLIYYQRARCKVYGCCGPVFAPYTIPLVFGMKFLLELIYALTLRIGYNKHAGAFWLLSRLRFFSIYRYPYGEMLRTFYSQTDEKCAPTFLTNGGLIQLNSERPRPLQYVFHAAFLAQLYNDYFDAISAPGWHCGSNFYPTKELRKFSRTQIDYILGKNPWGISYIVGFGERFPKQVHNRGASIPKKKIKYGCKGGLKWRDSKK</sequence>
<dbReference type="STRING" id="3750.A0A498KAL1"/>
<evidence type="ECO:0000313" key="10">
    <source>
        <dbReference type="EMBL" id="RXI02492.1"/>
    </source>
</evidence>
<accession>A0A498KAL1</accession>
<comment type="similarity">
    <text evidence="2">Belongs to the glycosyl hydrolase 9 (cellulase E) family.</text>
</comment>
<dbReference type="PANTHER" id="PTHR22298">
    <property type="entry name" value="ENDO-1,4-BETA-GLUCANASE"/>
    <property type="match status" value="1"/>
</dbReference>